<dbReference type="KEGG" id="fld:ABNE31_14330"/>
<evidence type="ECO:0000256" key="3">
    <source>
        <dbReference type="SAM" id="Phobius"/>
    </source>
</evidence>
<keyword evidence="2 6" id="KW-0378">Hydrolase</keyword>
<dbReference type="Pfam" id="PF20434">
    <property type="entry name" value="BD-FAE"/>
    <property type="match status" value="1"/>
</dbReference>
<dbReference type="EMBL" id="CP157804">
    <property type="protein sequence ID" value="XBQ22772.1"/>
    <property type="molecule type" value="Genomic_DNA"/>
</dbReference>
<dbReference type="PANTHER" id="PTHR48081:SF30">
    <property type="entry name" value="ACETYL-HYDROLASE LIPR-RELATED"/>
    <property type="match status" value="1"/>
</dbReference>
<dbReference type="InterPro" id="IPR050300">
    <property type="entry name" value="GDXG_lipolytic_enzyme"/>
</dbReference>
<name>A0AAU7MZB4_9FLAO</name>
<reference evidence="6" key="1">
    <citation type="submission" date="2024-05" db="EMBL/GenBank/DDBJ databases">
        <title>Draft Genome Sequences of Flagellimonas sp. MMG031 and Marinobacter sp. MMG032 Isolated from the dinoflagellate Symbiodinium pilosum.</title>
        <authorList>
            <person name="Shikuma N.J."/>
            <person name="Farrell M.V."/>
        </authorList>
    </citation>
    <scope>NUCLEOTIDE SEQUENCE</scope>
    <source>
        <strain evidence="6">MMG031</strain>
    </source>
</reference>
<dbReference type="InterPro" id="IPR049492">
    <property type="entry name" value="BD-FAE-like_dom"/>
</dbReference>
<feature type="domain" description="BD-FAE-like" evidence="5">
    <location>
        <begin position="45"/>
        <end position="160"/>
    </location>
</feature>
<organism evidence="6">
    <name type="scientific">Flagellimonas sp. MMG031</name>
    <dbReference type="NCBI Taxonomy" id="3158549"/>
    <lineage>
        <taxon>Bacteria</taxon>
        <taxon>Pseudomonadati</taxon>
        <taxon>Bacteroidota</taxon>
        <taxon>Flavobacteriia</taxon>
        <taxon>Flavobacteriales</taxon>
        <taxon>Flavobacteriaceae</taxon>
        <taxon>Flagellimonas</taxon>
    </lineage>
</organism>
<accession>A0AAU7MZB4</accession>
<keyword evidence="3" id="KW-0472">Membrane</keyword>
<dbReference type="AlphaFoldDB" id="A0AAU7MZB4"/>
<dbReference type="RefSeq" id="WP_349351601.1">
    <property type="nucleotide sequence ID" value="NZ_CP157804.1"/>
</dbReference>
<dbReference type="InterPro" id="IPR029058">
    <property type="entry name" value="AB_hydrolase_fold"/>
</dbReference>
<dbReference type="GO" id="GO:0004806">
    <property type="term" value="F:triacylglycerol lipase activity"/>
    <property type="evidence" value="ECO:0007669"/>
    <property type="project" value="TreeGrafter"/>
</dbReference>
<dbReference type="SUPFAM" id="SSF53474">
    <property type="entry name" value="alpha/beta-Hydrolases"/>
    <property type="match status" value="1"/>
</dbReference>
<evidence type="ECO:0000256" key="1">
    <source>
        <dbReference type="ARBA" id="ARBA00010515"/>
    </source>
</evidence>
<evidence type="ECO:0000313" key="6">
    <source>
        <dbReference type="EMBL" id="XBQ22772.1"/>
    </source>
</evidence>
<evidence type="ECO:0000259" key="4">
    <source>
        <dbReference type="Pfam" id="PF01738"/>
    </source>
</evidence>
<proteinExistence type="inferred from homology"/>
<keyword evidence="3" id="KW-1133">Transmembrane helix</keyword>
<comment type="similarity">
    <text evidence="1">Belongs to the 'GDXG' lipolytic enzyme family.</text>
</comment>
<sequence>MNKSYSSIIRFGGLLIFILFFYLKGFSQSQMIYKTVGKDSLFLELNLPDEQFKRPVPLLVFYFGGGWNTGTIEQFRPYAEHFTKRGLATALVDYRVYKRDGTTPFASLRDAKSAIRFLRKNADSLGIDANKIIASGGSAGGHLASATALIEGFNEFTDDLDISCKPNALVLFNPVFDNGPAGYGYDRIKEQYHQFSPLHNIKKGAPPTIILLGTKDHLVPVETARYFTMQMERLGSRCELHLYDGQKHGFFNYNRSLEYYQKTLEQADLFIQSLGWLEKQG</sequence>
<gene>
    <name evidence="6" type="ORF">ABNE31_14330</name>
</gene>
<dbReference type="PANTHER" id="PTHR48081">
    <property type="entry name" value="AB HYDROLASE SUPERFAMILY PROTEIN C4A8.06C"/>
    <property type="match status" value="1"/>
</dbReference>
<keyword evidence="3" id="KW-0812">Transmembrane</keyword>
<evidence type="ECO:0000259" key="5">
    <source>
        <dbReference type="Pfam" id="PF20434"/>
    </source>
</evidence>
<dbReference type="Gene3D" id="3.40.50.1820">
    <property type="entry name" value="alpha/beta hydrolase"/>
    <property type="match status" value="1"/>
</dbReference>
<evidence type="ECO:0000256" key="2">
    <source>
        <dbReference type="ARBA" id="ARBA00022801"/>
    </source>
</evidence>
<feature type="domain" description="Dienelactone hydrolase" evidence="4">
    <location>
        <begin position="196"/>
        <end position="267"/>
    </location>
</feature>
<dbReference type="Pfam" id="PF01738">
    <property type="entry name" value="DLH"/>
    <property type="match status" value="1"/>
</dbReference>
<protein>
    <submittedName>
        <fullName evidence="6">Alpha/beta hydrolase</fullName>
    </submittedName>
</protein>
<feature type="transmembrane region" description="Helical" evidence="3">
    <location>
        <begin position="6"/>
        <end position="23"/>
    </location>
</feature>
<dbReference type="InterPro" id="IPR002925">
    <property type="entry name" value="Dienelactn_hydro"/>
</dbReference>